<evidence type="ECO:0000313" key="2">
    <source>
        <dbReference type="EMBL" id="CAB4127018.1"/>
    </source>
</evidence>
<proteinExistence type="predicted"/>
<organism evidence="2">
    <name type="scientific">uncultured Caudovirales phage</name>
    <dbReference type="NCBI Taxonomy" id="2100421"/>
    <lineage>
        <taxon>Viruses</taxon>
        <taxon>Duplodnaviria</taxon>
        <taxon>Heunggongvirae</taxon>
        <taxon>Uroviricota</taxon>
        <taxon>Caudoviricetes</taxon>
        <taxon>Peduoviridae</taxon>
        <taxon>Maltschvirus</taxon>
        <taxon>Maltschvirus maltsch</taxon>
    </lineage>
</organism>
<name>A0A6J5KX05_9CAUD</name>
<feature type="region of interest" description="Disordered" evidence="1">
    <location>
        <begin position="1"/>
        <end position="21"/>
    </location>
</feature>
<accession>A0A6J5KX05</accession>
<protein>
    <submittedName>
        <fullName evidence="2">Uncharacterized protein</fullName>
    </submittedName>
</protein>
<evidence type="ECO:0000256" key="1">
    <source>
        <dbReference type="SAM" id="MobiDB-lite"/>
    </source>
</evidence>
<gene>
    <name evidence="2" type="ORF">UFOVP78_38</name>
</gene>
<reference evidence="2" key="1">
    <citation type="submission" date="2020-04" db="EMBL/GenBank/DDBJ databases">
        <authorList>
            <person name="Chiriac C."/>
            <person name="Salcher M."/>
            <person name="Ghai R."/>
            <person name="Kavagutti S V."/>
        </authorList>
    </citation>
    <scope>NUCLEOTIDE SEQUENCE</scope>
</reference>
<dbReference type="EMBL" id="LR796203">
    <property type="protein sequence ID" value="CAB4127018.1"/>
    <property type="molecule type" value="Genomic_DNA"/>
</dbReference>
<feature type="compositionally biased region" description="Basic and acidic residues" evidence="1">
    <location>
        <begin position="7"/>
        <end position="21"/>
    </location>
</feature>
<sequence length="52" mass="5901">MDEDREYEAREARANARDERRAQRCRCGDDMPGHCPGPANCPMCADDEEDDA</sequence>